<sequence length="101" mass="11706">MIEEEYRHVGHQDIDIQLPIHLISPLDPLVLTAFDKPAIKCNGKEFHYGTFEASDAKKLKDDKEISMASFLSWFIWRSARFYVAVNWATTFIFGRDNSRIG</sequence>
<comment type="caution">
    <text evidence="1">The sequence shown here is derived from an EMBL/GenBank/DDBJ whole genome shotgun (WGS) entry which is preliminary data.</text>
</comment>
<protein>
    <submittedName>
        <fullName evidence="1">Uncharacterized protein</fullName>
    </submittedName>
</protein>
<dbReference type="EMBL" id="JBBWWR010000007">
    <property type="protein sequence ID" value="KAK8964074.1"/>
    <property type="molecule type" value="Genomic_DNA"/>
</dbReference>
<keyword evidence="2" id="KW-1185">Reference proteome</keyword>
<dbReference type="Proteomes" id="UP001412067">
    <property type="component" value="Unassembled WGS sequence"/>
</dbReference>
<organism evidence="1 2">
    <name type="scientific">Platanthera guangdongensis</name>
    <dbReference type="NCBI Taxonomy" id="2320717"/>
    <lineage>
        <taxon>Eukaryota</taxon>
        <taxon>Viridiplantae</taxon>
        <taxon>Streptophyta</taxon>
        <taxon>Embryophyta</taxon>
        <taxon>Tracheophyta</taxon>
        <taxon>Spermatophyta</taxon>
        <taxon>Magnoliopsida</taxon>
        <taxon>Liliopsida</taxon>
        <taxon>Asparagales</taxon>
        <taxon>Orchidaceae</taxon>
        <taxon>Orchidoideae</taxon>
        <taxon>Orchideae</taxon>
        <taxon>Orchidinae</taxon>
        <taxon>Platanthera</taxon>
    </lineage>
</organism>
<gene>
    <name evidence="1" type="ORF">KSP40_PGU004630</name>
</gene>
<accession>A0ABR2MK68</accession>
<proteinExistence type="predicted"/>
<evidence type="ECO:0000313" key="1">
    <source>
        <dbReference type="EMBL" id="KAK8964074.1"/>
    </source>
</evidence>
<name>A0ABR2MK68_9ASPA</name>
<reference evidence="1 2" key="1">
    <citation type="journal article" date="2022" name="Nat. Plants">
        <title>Genomes of leafy and leafless Platanthera orchids illuminate the evolution of mycoheterotrophy.</title>
        <authorList>
            <person name="Li M.H."/>
            <person name="Liu K.W."/>
            <person name="Li Z."/>
            <person name="Lu H.C."/>
            <person name="Ye Q.L."/>
            <person name="Zhang D."/>
            <person name="Wang J.Y."/>
            <person name="Li Y.F."/>
            <person name="Zhong Z.M."/>
            <person name="Liu X."/>
            <person name="Yu X."/>
            <person name="Liu D.K."/>
            <person name="Tu X.D."/>
            <person name="Liu B."/>
            <person name="Hao Y."/>
            <person name="Liao X.Y."/>
            <person name="Jiang Y.T."/>
            <person name="Sun W.H."/>
            <person name="Chen J."/>
            <person name="Chen Y.Q."/>
            <person name="Ai Y."/>
            <person name="Zhai J.W."/>
            <person name="Wu S.S."/>
            <person name="Zhou Z."/>
            <person name="Hsiao Y.Y."/>
            <person name="Wu W.L."/>
            <person name="Chen Y.Y."/>
            <person name="Lin Y.F."/>
            <person name="Hsu J.L."/>
            <person name="Li C.Y."/>
            <person name="Wang Z.W."/>
            <person name="Zhao X."/>
            <person name="Zhong W.Y."/>
            <person name="Ma X.K."/>
            <person name="Ma L."/>
            <person name="Huang J."/>
            <person name="Chen G.Z."/>
            <person name="Huang M.Z."/>
            <person name="Huang L."/>
            <person name="Peng D.H."/>
            <person name="Luo Y.B."/>
            <person name="Zou S.Q."/>
            <person name="Chen S.P."/>
            <person name="Lan S."/>
            <person name="Tsai W.C."/>
            <person name="Van de Peer Y."/>
            <person name="Liu Z.J."/>
        </authorList>
    </citation>
    <scope>NUCLEOTIDE SEQUENCE [LARGE SCALE GENOMIC DNA]</scope>
    <source>
        <strain evidence="1">Lor288</strain>
    </source>
</reference>
<evidence type="ECO:0000313" key="2">
    <source>
        <dbReference type="Proteomes" id="UP001412067"/>
    </source>
</evidence>